<dbReference type="Pfam" id="PF02873">
    <property type="entry name" value="MurB_C"/>
    <property type="match status" value="1"/>
</dbReference>
<gene>
    <name evidence="16 18" type="primary">murB</name>
    <name evidence="18" type="ORF">PGRAN_03745</name>
</gene>
<reference evidence="18 19" key="1">
    <citation type="journal article" date="2014" name="Int. J. Syst. Evol. Microbiol.">
        <title>Listeria floridensis sp. nov., Listeria aquatica sp. nov., Listeria cornellensis sp. nov., Listeria riparia sp. nov. and Listeria grandensis sp. nov., from agricultural and natural environments.</title>
        <authorList>
            <person name="den Bakker H.C."/>
            <person name="Warchocki S."/>
            <person name="Wright E.M."/>
            <person name="Allred A.F."/>
            <person name="Ahlstrom C."/>
            <person name="Manuel C.S."/>
            <person name="Stasiewicz M.J."/>
            <person name="Burrell A."/>
            <person name="Roof S."/>
            <person name="Strawn L."/>
            <person name="Fortes E.D."/>
            <person name="Nightingale K.K."/>
            <person name="Kephart D."/>
            <person name="Wiedmann M."/>
        </authorList>
    </citation>
    <scope>NUCLEOTIDE SEQUENCE [LARGE SCALE GENOMIC DNA]</scope>
    <source>
        <strain evidence="19">FSL F6-971</strain>
    </source>
</reference>
<sequence length="304" mass="32898">MYTTQIIEQLKQEIPALIVKQKEDLATYTFTKTGGQADIFAMPTSHDLAAKTITFANTNQIPLTVLGNGSNLIIKDGGIRGIVMYLDALNVIKREGAKIIAGCGAKIIDVSRFALDASLSGLEFACGIPGSVGGALYMNAGAYGGEISDVLTEATVLTSTGELKHLQKDQLEARYRRSSIADKHYIVLEAVFELALGDKQVIRLKMDELTEARESKQPLEYPSCGSVFKRPPGHFAGKLIQEAGLQGYQIGGAQVSRKHAGFIVNIDKATATDYMTLIEHVQKTVFEASGIMLETEVKIIGEDK</sequence>
<proteinExistence type="inferred from homology"/>
<keyword evidence="5 16" id="KW-0963">Cytoplasm</keyword>
<dbReference type="InterPro" id="IPR036318">
    <property type="entry name" value="FAD-bd_PCMH-like_sf"/>
</dbReference>
<evidence type="ECO:0000256" key="4">
    <source>
        <dbReference type="ARBA" id="ARBA00004752"/>
    </source>
</evidence>
<evidence type="ECO:0000256" key="8">
    <source>
        <dbReference type="ARBA" id="ARBA00022827"/>
    </source>
</evidence>
<keyword evidence="7 16" id="KW-0285">Flavoprotein</keyword>
<keyword evidence="10 16" id="KW-0133">Cell shape</keyword>
<dbReference type="InterPro" id="IPR003170">
    <property type="entry name" value="MurB"/>
</dbReference>
<evidence type="ECO:0000256" key="14">
    <source>
        <dbReference type="ARBA" id="ARBA00023316"/>
    </source>
</evidence>
<comment type="caution">
    <text evidence="18">The sequence shown here is derived from an EMBL/GenBank/DDBJ whole genome shotgun (WGS) entry which is preliminary data.</text>
</comment>
<dbReference type="STRING" id="1265819.PGRAN_03745"/>
<keyword evidence="19" id="KW-1185">Reference proteome</keyword>
<keyword evidence="9 16" id="KW-0521">NADP</keyword>
<dbReference type="InterPro" id="IPR011601">
    <property type="entry name" value="MurB_C"/>
</dbReference>
<comment type="similarity">
    <text evidence="16">Belongs to the MurB family.</text>
</comment>
<dbReference type="GO" id="GO:0008762">
    <property type="term" value="F:UDP-N-acetylmuramate dehydrogenase activity"/>
    <property type="evidence" value="ECO:0007669"/>
    <property type="project" value="UniProtKB-UniRule"/>
</dbReference>
<comment type="function">
    <text evidence="2 16">Cell wall formation.</text>
</comment>
<feature type="domain" description="FAD-binding PCMH-type" evidence="17">
    <location>
        <begin position="32"/>
        <end position="212"/>
    </location>
</feature>
<dbReference type="PATRIC" id="fig|1265819.5.peg.745"/>
<dbReference type="AlphaFoldDB" id="W7BCX0"/>
<evidence type="ECO:0000259" key="17">
    <source>
        <dbReference type="PROSITE" id="PS51387"/>
    </source>
</evidence>
<dbReference type="GO" id="GO:0051301">
    <property type="term" value="P:cell division"/>
    <property type="evidence" value="ECO:0007669"/>
    <property type="project" value="UniProtKB-KW"/>
</dbReference>
<evidence type="ECO:0000256" key="16">
    <source>
        <dbReference type="HAMAP-Rule" id="MF_00037"/>
    </source>
</evidence>
<organism evidence="18 19">
    <name type="scientific">Listeria grandensis FSL F6-0971</name>
    <dbReference type="NCBI Taxonomy" id="1265819"/>
    <lineage>
        <taxon>Bacteria</taxon>
        <taxon>Bacillati</taxon>
        <taxon>Bacillota</taxon>
        <taxon>Bacilli</taxon>
        <taxon>Bacillales</taxon>
        <taxon>Listeriaceae</taxon>
        <taxon>Listeria</taxon>
    </lineage>
</organism>
<evidence type="ECO:0000256" key="12">
    <source>
        <dbReference type="ARBA" id="ARBA00023002"/>
    </source>
</evidence>
<feature type="active site" evidence="16">
    <location>
        <position position="296"/>
    </location>
</feature>
<dbReference type="NCBIfam" id="TIGR00179">
    <property type="entry name" value="murB"/>
    <property type="match status" value="1"/>
</dbReference>
<dbReference type="Gene3D" id="3.90.78.10">
    <property type="entry name" value="UDP-N-acetylenolpyruvoylglucosamine reductase, C-terminal domain"/>
    <property type="match status" value="1"/>
</dbReference>
<dbReference type="Pfam" id="PF01565">
    <property type="entry name" value="FAD_binding_4"/>
    <property type="match status" value="1"/>
</dbReference>
<dbReference type="PROSITE" id="PS51387">
    <property type="entry name" value="FAD_PCMH"/>
    <property type="match status" value="1"/>
</dbReference>
<evidence type="ECO:0000256" key="7">
    <source>
        <dbReference type="ARBA" id="ARBA00022630"/>
    </source>
</evidence>
<evidence type="ECO:0000256" key="6">
    <source>
        <dbReference type="ARBA" id="ARBA00022618"/>
    </source>
</evidence>
<evidence type="ECO:0000256" key="9">
    <source>
        <dbReference type="ARBA" id="ARBA00022857"/>
    </source>
</evidence>
<dbReference type="SUPFAM" id="SSF56194">
    <property type="entry name" value="Uridine diphospho-N-Acetylenolpyruvylglucosamine reductase, MurB, C-terminal domain"/>
    <property type="match status" value="1"/>
</dbReference>
<keyword evidence="6 16" id="KW-0132">Cell division</keyword>
<evidence type="ECO:0000256" key="2">
    <source>
        <dbReference type="ARBA" id="ARBA00003921"/>
    </source>
</evidence>
<keyword evidence="11 16" id="KW-0573">Peptidoglycan synthesis</keyword>
<protein>
    <recommendedName>
        <fullName evidence="16">UDP-N-acetylenolpyruvoylglucosamine reductase</fullName>
        <ecNumber evidence="16">1.3.1.98</ecNumber>
    </recommendedName>
    <alternativeName>
        <fullName evidence="16">UDP-N-acetylmuramate dehydrogenase</fullName>
    </alternativeName>
</protein>
<dbReference type="GO" id="GO:0009252">
    <property type="term" value="P:peptidoglycan biosynthetic process"/>
    <property type="evidence" value="ECO:0007669"/>
    <property type="project" value="UniProtKB-UniRule"/>
</dbReference>
<dbReference type="SUPFAM" id="SSF56176">
    <property type="entry name" value="FAD-binding/transporter-associated domain-like"/>
    <property type="match status" value="1"/>
</dbReference>
<dbReference type="InterPro" id="IPR016167">
    <property type="entry name" value="FAD-bd_PCMH_sub1"/>
</dbReference>
<evidence type="ECO:0000256" key="13">
    <source>
        <dbReference type="ARBA" id="ARBA00023306"/>
    </source>
</evidence>
<evidence type="ECO:0000256" key="10">
    <source>
        <dbReference type="ARBA" id="ARBA00022960"/>
    </source>
</evidence>
<dbReference type="GO" id="GO:0071949">
    <property type="term" value="F:FAD binding"/>
    <property type="evidence" value="ECO:0007669"/>
    <property type="project" value="InterPro"/>
</dbReference>
<dbReference type="UniPathway" id="UPA00219"/>
<evidence type="ECO:0000256" key="11">
    <source>
        <dbReference type="ARBA" id="ARBA00022984"/>
    </source>
</evidence>
<evidence type="ECO:0000256" key="3">
    <source>
        <dbReference type="ARBA" id="ARBA00004496"/>
    </source>
</evidence>
<evidence type="ECO:0000313" key="18">
    <source>
        <dbReference type="EMBL" id="EUJ24964.1"/>
    </source>
</evidence>
<comment type="catalytic activity">
    <reaction evidence="15 16">
        <text>UDP-N-acetyl-alpha-D-muramate + NADP(+) = UDP-N-acetyl-3-O-(1-carboxyvinyl)-alpha-D-glucosamine + NADPH + H(+)</text>
        <dbReference type="Rhea" id="RHEA:12248"/>
        <dbReference type="ChEBI" id="CHEBI:15378"/>
        <dbReference type="ChEBI" id="CHEBI:57783"/>
        <dbReference type="ChEBI" id="CHEBI:58349"/>
        <dbReference type="ChEBI" id="CHEBI:68483"/>
        <dbReference type="ChEBI" id="CHEBI:70757"/>
        <dbReference type="EC" id="1.3.1.98"/>
    </reaction>
</comment>
<evidence type="ECO:0000313" key="19">
    <source>
        <dbReference type="Proteomes" id="UP000019253"/>
    </source>
</evidence>
<dbReference type="GO" id="GO:0005829">
    <property type="term" value="C:cytosol"/>
    <property type="evidence" value="ECO:0007669"/>
    <property type="project" value="TreeGrafter"/>
</dbReference>
<dbReference type="Gene3D" id="3.30.465.10">
    <property type="match status" value="1"/>
</dbReference>
<evidence type="ECO:0000256" key="15">
    <source>
        <dbReference type="ARBA" id="ARBA00048914"/>
    </source>
</evidence>
<name>W7BCX0_9LIST</name>
<comment type="cofactor">
    <cofactor evidence="1 16">
        <name>FAD</name>
        <dbReference type="ChEBI" id="CHEBI:57692"/>
    </cofactor>
</comment>
<feature type="active site" description="Proton donor" evidence="16">
    <location>
        <position position="226"/>
    </location>
</feature>
<keyword evidence="8 16" id="KW-0274">FAD</keyword>
<feature type="active site" evidence="16">
    <location>
        <position position="176"/>
    </location>
</feature>
<keyword evidence="13 16" id="KW-0131">Cell cycle</keyword>
<dbReference type="EMBL" id="AODD01000002">
    <property type="protein sequence ID" value="EUJ24964.1"/>
    <property type="molecule type" value="Genomic_DNA"/>
</dbReference>
<dbReference type="PANTHER" id="PTHR21071:SF4">
    <property type="entry name" value="UDP-N-ACETYLENOLPYRUVOYLGLUCOSAMINE REDUCTASE"/>
    <property type="match status" value="1"/>
</dbReference>
<dbReference type="HAMAP" id="MF_00037">
    <property type="entry name" value="MurB"/>
    <property type="match status" value="1"/>
</dbReference>
<dbReference type="InterPro" id="IPR016169">
    <property type="entry name" value="FAD-bd_PCMH_sub2"/>
</dbReference>
<dbReference type="InterPro" id="IPR006094">
    <property type="entry name" value="Oxid_FAD_bind_N"/>
</dbReference>
<dbReference type="Gene3D" id="3.30.43.10">
    <property type="entry name" value="Uridine Diphospho-n-acetylenolpyruvylglucosamine Reductase, domain 2"/>
    <property type="match status" value="1"/>
</dbReference>
<keyword evidence="12 16" id="KW-0560">Oxidoreductase</keyword>
<dbReference type="EC" id="1.3.1.98" evidence="16"/>
<accession>W7BCX0</accession>
<dbReference type="GO" id="GO:0008360">
    <property type="term" value="P:regulation of cell shape"/>
    <property type="evidence" value="ECO:0007669"/>
    <property type="project" value="UniProtKB-KW"/>
</dbReference>
<dbReference type="InterPro" id="IPR036635">
    <property type="entry name" value="MurB_C_sf"/>
</dbReference>
<dbReference type="PANTHER" id="PTHR21071">
    <property type="entry name" value="UDP-N-ACETYLENOLPYRUVOYLGLUCOSAMINE REDUCTASE"/>
    <property type="match status" value="1"/>
</dbReference>
<comment type="subcellular location">
    <subcellularLocation>
        <location evidence="3 16">Cytoplasm</location>
    </subcellularLocation>
</comment>
<keyword evidence="14 16" id="KW-0961">Cell wall biogenesis/degradation</keyword>
<dbReference type="InterPro" id="IPR016166">
    <property type="entry name" value="FAD-bd_PCMH"/>
</dbReference>
<evidence type="ECO:0000256" key="5">
    <source>
        <dbReference type="ARBA" id="ARBA00022490"/>
    </source>
</evidence>
<comment type="pathway">
    <text evidence="4 16">Cell wall biogenesis; peptidoglycan biosynthesis.</text>
</comment>
<dbReference type="NCBIfam" id="NF010480">
    <property type="entry name" value="PRK13905.1"/>
    <property type="match status" value="1"/>
</dbReference>
<dbReference type="Proteomes" id="UP000019253">
    <property type="component" value="Unassembled WGS sequence"/>
</dbReference>
<dbReference type="GO" id="GO:0071555">
    <property type="term" value="P:cell wall organization"/>
    <property type="evidence" value="ECO:0007669"/>
    <property type="project" value="UniProtKB-KW"/>
</dbReference>
<evidence type="ECO:0000256" key="1">
    <source>
        <dbReference type="ARBA" id="ARBA00001974"/>
    </source>
</evidence>